<evidence type="ECO:0000259" key="5">
    <source>
        <dbReference type="Pfam" id="PF25881"/>
    </source>
</evidence>
<evidence type="ECO:0000256" key="1">
    <source>
        <dbReference type="ARBA" id="ARBA00004196"/>
    </source>
</evidence>
<comment type="subcellular location">
    <subcellularLocation>
        <location evidence="1">Cell envelope</location>
    </subcellularLocation>
</comment>
<dbReference type="Gene3D" id="2.40.50.100">
    <property type="match status" value="2"/>
</dbReference>
<dbReference type="Pfam" id="PF25881">
    <property type="entry name" value="HH_YBHG"/>
    <property type="match status" value="1"/>
</dbReference>
<sequence length="332" mass="37572">MKNKNKKRLIILSLIIVVVCVSIYWIVINRKPVSNYLDVSGNIEADQYNVSFQIYGTLSSIKVSEGDKVKKGELLATLSRKDLEDSLDAAIHNMNKAKALYDQYISGYRIQDIKIAEADRDAKLAEFEKAKSDYIRYEKLYKEDAIPASSFDNIKSIYLASKEALRSSEQKLRELESGYRQEEVESAKEAYKASLSQVEQAKTILGYTKIYSPIDGVVFSKDSEVGEFVSSGTPVLTLYDLNSTYVKVYVSEQDIGFVKLKAPCIIKVDSFPNKNFSGYVEAISDKAEYTPKFIQTKDERVKYMFWVKVKIDNPEGILKPGMPADVLIEKAK</sequence>
<feature type="domain" description="YbhG-like alpha-helical hairpin" evidence="5">
    <location>
        <begin position="81"/>
        <end position="200"/>
    </location>
</feature>
<proteinExistence type="predicted"/>
<organism evidence="7">
    <name type="scientific">Thermodesulfobium narugense</name>
    <dbReference type="NCBI Taxonomy" id="184064"/>
    <lineage>
        <taxon>Bacteria</taxon>
        <taxon>Pseudomonadati</taxon>
        <taxon>Thermodesulfobiota</taxon>
        <taxon>Thermodesulfobiia</taxon>
        <taxon>Thermodesulfobiales</taxon>
        <taxon>Thermodesulfobiaceae</taxon>
        <taxon>Thermodesulfobium</taxon>
    </lineage>
</organism>
<reference evidence="7" key="1">
    <citation type="journal article" date="2020" name="mSystems">
        <title>Genome- and Community-Level Interaction Insights into Carbon Utilization and Element Cycling Functions of Hydrothermarchaeota in Hydrothermal Sediment.</title>
        <authorList>
            <person name="Zhou Z."/>
            <person name="Liu Y."/>
            <person name="Xu W."/>
            <person name="Pan J."/>
            <person name="Luo Z.H."/>
            <person name="Li M."/>
        </authorList>
    </citation>
    <scope>NUCLEOTIDE SEQUENCE [LARGE SCALE GENOMIC DNA]</scope>
    <source>
        <strain evidence="7">SpSt-1019</strain>
    </source>
</reference>
<dbReference type="EMBL" id="DRUY01000105">
    <property type="protein sequence ID" value="HHI65519.1"/>
    <property type="molecule type" value="Genomic_DNA"/>
</dbReference>
<dbReference type="Gene3D" id="2.40.30.170">
    <property type="match status" value="1"/>
</dbReference>
<dbReference type="AlphaFoldDB" id="A0A7C5KBR7"/>
<dbReference type="InterPro" id="IPR050465">
    <property type="entry name" value="UPF0194_transport"/>
</dbReference>
<dbReference type="SUPFAM" id="SSF111369">
    <property type="entry name" value="HlyD-like secretion proteins"/>
    <property type="match status" value="1"/>
</dbReference>
<protein>
    <submittedName>
        <fullName evidence="7">HlyD family efflux transporter periplasmic adaptor subunit</fullName>
    </submittedName>
</protein>
<evidence type="ECO:0000256" key="4">
    <source>
        <dbReference type="SAM" id="Phobius"/>
    </source>
</evidence>
<feature type="domain" description="YknX-like beta-barrel" evidence="6">
    <location>
        <begin position="246"/>
        <end position="324"/>
    </location>
</feature>
<name>A0A7C5KBR7_9BACT</name>
<keyword evidence="4" id="KW-0812">Transmembrane</keyword>
<dbReference type="PANTHER" id="PTHR32347:SF23">
    <property type="entry name" value="BLL5650 PROTEIN"/>
    <property type="match status" value="1"/>
</dbReference>
<dbReference type="PANTHER" id="PTHR32347">
    <property type="entry name" value="EFFLUX SYSTEM COMPONENT YKNX-RELATED"/>
    <property type="match status" value="1"/>
</dbReference>
<comment type="caution">
    <text evidence="7">The sequence shown here is derived from an EMBL/GenBank/DDBJ whole genome shotgun (WGS) entry which is preliminary data.</text>
</comment>
<keyword evidence="4" id="KW-1133">Transmembrane helix</keyword>
<keyword evidence="2 3" id="KW-0175">Coiled coil</keyword>
<accession>A0A7C5KBR7</accession>
<feature type="coiled-coil region" evidence="3">
    <location>
        <begin position="165"/>
        <end position="201"/>
    </location>
</feature>
<evidence type="ECO:0000313" key="7">
    <source>
        <dbReference type="EMBL" id="HHI65519.1"/>
    </source>
</evidence>
<dbReference type="InterPro" id="IPR058636">
    <property type="entry name" value="Beta-barrel_YknX"/>
</dbReference>
<dbReference type="Pfam" id="PF25990">
    <property type="entry name" value="Beta-barrel_YknX"/>
    <property type="match status" value="1"/>
</dbReference>
<keyword evidence="4" id="KW-0472">Membrane</keyword>
<evidence type="ECO:0000256" key="2">
    <source>
        <dbReference type="ARBA" id="ARBA00023054"/>
    </source>
</evidence>
<evidence type="ECO:0000256" key="3">
    <source>
        <dbReference type="SAM" id="Coils"/>
    </source>
</evidence>
<dbReference type="InterPro" id="IPR059052">
    <property type="entry name" value="HH_YbhG-like"/>
</dbReference>
<feature type="transmembrane region" description="Helical" evidence="4">
    <location>
        <begin position="9"/>
        <end position="27"/>
    </location>
</feature>
<gene>
    <name evidence="7" type="ORF">ENL70_03095</name>
</gene>
<evidence type="ECO:0000259" key="6">
    <source>
        <dbReference type="Pfam" id="PF25990"/>
    </source>
</evidence>
<dbReference type="GO" id="GO:0030313">
    <property type="term" value="C:cell envelope"/>
    <property type="evidence" value="ECO:0007669"/>
    <property type="project" value="UniProtKB-SubCell"/>
</dbReference>